<protein>
    <recommendedName>
        <fullName evidence="4">Methyltransferase</fullName>
        <ecNumber evidence="4">2.1.1.-</ecNumber>
    </recommendedName>
</protein>
<dbReference type="EMBL" id="DTGT01000400">
    <property type="protein sequence ID" value="HGH62064.1"/>
    <property type="molecule type" value="Genomic_DNA"/>
</dbReference>
<dbReference type="InterPro" id="IPR029063">
    <property type="entry name" value="SAM-dependent_MTases_sf"/>
</dbReference>
<accession>A0A7C4ATM0</accession>
<evidence type="ECO:0000256" key="1">
    <source>
        <dbReference type="ARBA" id="ARBA00006594"/>
    </source>
</evidence>
<dbReference type="SUPFAM" id="SSF53335">
    <property type="entry name" value="S-adenosyl-L-methionine-dependent methyltransferases"/>
    <property type="match status" value="1"/>
</dbReference>
<dbReference type="GO" id="GO:0008170">
    <property type="term" value="F:N-methyltransferase activity"/>
    <property type="evidence" value="ECO:0007669"/>
    <property type="project" value="InterPro"/>
</dbReference>
<evidence type="ECO:0000259" key="5">
    <source>
        <dbReference type="Pfam" id="PF01555"/>
    </source>
</evidence>
<dbReference type="GO" id="GO:0003677">
    <property type="term" value="F:DNA binding"/>
    <property type="evidence" value="ECO:0007669"/>
    <property type="project" value="InterPro"/>
</dbReference>
<dbReference type="InterPro" id="IPR002941">
    <property type="entry name" value="DNA_methylase_N4/N6"/>
</dbReference>
<comment type="caution">
    <text evidence="6">The sequence shown here is derived from an EMBL/GenBank/DDBJ whole genome shotgun (WGS) entry which is preliminary data.</text>
</comment>
<reference evidence="6" key="1">
    <citation type="journal article" date="2020" name="mSystems">
        <title>Genome- and Community-Level Interaction Insights into Carbon Utilization and Element Cycling Functions of Hydrothermarchaeota in Hydrothermal Sediment.</title>
        <authorList>
            <person name="Zhou Z."/>
            <person name="Liu Y."/>
            <person name="Xu W."/>
            <person name="Pan J."/>
            <person name="Luo Z.H."/>
            <person name="Li M."/>
        </authorList>
    </citation>
    <scope>NUCLEOTIDE SEQUENCE [LARGE SCALE GENOMIC DNA]</scope>
    <source>
        <strain evidence="6">SpSt-769</strain>
    </source>
</reference>
<evidence type="ECO:0000313" key="6">
    <source>
        <dbReference type="EMBL" id="HGH62064.1"/>
    </source>
</evidence>
<organism evidence="6">
    <name type="scientific">Desulfomonile tiedjei</name>
    <dbReference type="NCBI Taxonomy" id="2358"/>
    <lineage>
        <taxon>Bacteria</taxon>
        <taxon>Pseudomonadati</taxon>
        <taxon>Thermodesulfobacteriota</taxon>
        <taxon>Desulfomonilia</taxon>
        <taxon>Desulfomonilales</taxon>
        <taxon>Desulfomonilaceae</taxon>
        <taxon>Desulfomonile</taxon>
    </lineage>
</organism>
<evidence type="ECO:0000256" key="4">
    <source>
        <dbReference type="RuleBase" id="RU362026"/>
    </source>
</evidence>
<proteinExistence type="inferred from homology"/>
<name>A0A7C4ATM0_9BACT</name>
<gene>
    <name evidence="6" type="ORF">ENV54_12295</name>
</gene>
<dbReference type="InterPro" id="IPR001091">
    <property type="entry name" value="RM_Methyltransferase"/>
</dbReference>
<keyword evidence="3 6" id="KW-0808">Transferase</keyword>
<dbReference type="Pfam" id="PF01555">
    <property type="entry name" value="N6_N4_Mtase"/>
    <property type="match status" value="1"/>
</dbReference>
<dbReference type="PROSITE" id="PS00092">
    <property type="entry name" value="N6_MTASE"/>
    <property type="match status" value="1"/>
</dbReference>
<evidence type="ECO:0000256" key="3">
    <source>
        <dbReference type="ARBA" id="ARBA00022679"/>
    </source>
</evidence>
<comment type="similarity">
    <text evidence="1 4">Belongs to the N(4)/N(6)-methyltransferase family.</text>
</comment>
<dbReference type="PANTHER" id="PTHR13370:SF3">
    <property type="entry name" value="TRNA (GUANINE(10)-N2)-METHYLTRANSFERASE HOMOLOG"/>
    <property type="match status" value="1"/>
</dbReference>
<sequence>MNKTRAPRNRTVTLSSDEMKRYQENLLRLSGQVQPRDIENRTIQQDLFQILDWLPIAFTDLLFIDPPYNLTKCFNTTTFRERSIDEYREWFESWFPKLLRILKPTASIYICGDWRSSSAIHLIAEKYLVVRNRITWEREKGRGSRTNWKNCSEDIWYCTVSDKYFFDVEAVKMRRRVIAPYRDSRGHPKDWKKTENGNFRLTYPSNIWTDLTVPFWSMPENTDHPTQKPEKLLAKIILASSQPNDLVFDPFLGSGTTSVVAKKLGRRYVGIELDPTYCCFAEKRLAMAEWDKTIQGYADRVFWERNTLQDQKWNSRDREKPNILPLFGAAIEMEKR</sequence>
<dbReference type="EC" id="2.1.1.-" evidence="4"/>
<dbReference type="GO" id="GO:0032259">
    <property type="term" value="P:methylation"/>
    <property type="evidence" value="ECO:0007669"/>
    <property type="project" value="UniProtKB-KW"/>
</dbReference>
<keyword evidence="2 6" id="KW-0489">Methyltransferase</keyword>
<dbReference type="PANTHER" id="PTHR13370">
    <property type="entry name" value="RNA METHYLASE-RELATED"/>
    <property type="match status" value="1"/>
</dbReference>
<dbReference type="AlphaFoldDB" id="A0A7C4ATM0"/>
<feature type="domain" description="DNA methylase N-4/N-6" evidence="5">
    <location>
        <begin position="60"/>
        <end position="282"/>
    </location>
</feature>
<dbReference type="GO" id="GO:0005737">
    <property type="term" value="C:cytoplasm"/>
    <property type="evidence" value="ECO:0007669"/>
    <property type="project" value="TreeGrafter"/>
</dbReference>
<dbReference type="Gene3D" id="3.40.50.150">
    <property type="entry name" value="Vaccinia Virus protein VP39"/>
    <property type="match status" value="1"/>
</dbReference>
<evidence type="ECO:0000256" key="2">
    <source>
        <dbReference type="ARBA" id="ARBA00022603"/>
    </source>
</evidence>
<dbReference type="InterPro" id="IPR002052">
    <property type="entry name" value="DNA_methylase_N6_adenine_CS"/>
</dbReference>
<dbReference type="PRINTS" id="PR00508">
    <property type="entry name" value="S21N4MTFRASE"/>
</dbReference>